<dbReference type="EMBL" id="SOEB01000019">
    <property type="protein sequence ID" value="TDX25538.1"/>
    <property type="molecule type" value="Genomic_DNA"/>
</dbReference>
<comment type="subcellular location">
    <subcellularLocation>
        <location evidence="3">Membrane</location>
        <topology evidence="3">Multi-pass membrane protein</topology>
    </subcellularLocation>
</comment>
<evidence type="ECO:0000256" key="13">
    <source>
        <dbReference type="ARBA" id="ARBA00022989"/>
    </source>
</evidence>
<comment type="caution">
    <text evidence="17">The sequence shown here is derived from an EMBL/GenBank/DDBJ whole genome shotgun (WGS) entry which is preliminary data.</text>
</comment>
<keyword evidence="15 16" id="KW-0472">Membrane</keyword>
<keyword evidence="7" id="KW-0813">Transport</keyword>
<reference evidence="17 18" key="1">
    <citation type="submission" date="2019-03" db="EMBL/GenBank/DDBJ databases">
        <title>Genomic Encyclopedia of Type Strains, Phase IV (KMG-IV): sequencing the most valuable type-strain genomes for metagenomic binning, comparative biology and taxonomic classification.</title>
        <authorList>
            <person name="Goeker M."/>
        </authorList>
    </citation>
    <scope>NUCLEOTIDE SEQUENCE [LARGE SCALE GENOMIC DNA]</scope>
    <source>
        <strain evidence="17 18">JA181</strain>
    </source>
</reference>
<keyword evidence="11" id="KW-0479">Metal-binding</keyword>
<evidence type="ECO:0000313" key="17">
    <source>
        <dbReference type="EMBL" id="TDX25538.1"/>
    </source>
</evidence>
<dbReference type="CDD" id="cd03495">
    <property type="entry name" value="SQR_TypeC_SdhD_like"/>
    <property type="match status" value="1"/>
</dbReference>
<dbReference type="RefSeq" id="WP_134078748.1">
    <property type="nucleotide sequence ID" value="NZ_SOEB01000019.1"/>
</dbReference>
<dbReference type="GO" id="GO:0020037">
    <property type="term" value="F:heme binding"/>
    <property type="evidence" value="ECO:0007669"/>
    <property type="project" value="InterPro"/>
</dbReference>
<dbReference type="GO" id="GO:0006099">
    <property type="term" value="P:tricarboxylic acid cycle"/>
    <property type="evidence" value="ECO:0007669"/>
    <property type="project" value="UniProtKB-UniPathway"/>
</dbReference>
<evidence type="ECO:0000256" key="8">
    <source>
        <dbReference type="ARBA" id="ARBA00022532"/>
    </source>
</evidence>
<feature type="transmembrane region" description="Helical" evidence="16">
    <location>
        <begin position="24"/>
        <end position="44"/>
    </location>
</feature>
<dbReference type="AlphaFoldDB" id="A0A4R8FNF1"/>
<keyword evidence="12" id="KW-0249">Electron transport</keyword>
<dbReference type="UniPathway" id="UPA00223"/>
<evidence type="ECO:0000256" key="11">
    <source>
        <dbReference type="ARBA" id="ARBA00022723"/>
    </source>
</evidence>
<comment type="function">
    <text evidence="2">Membrane-anchoring subunit of succinate dehydrogenase (SDH).</text>
</comment>
<evidence type="ECO:0000256" key="7">
    <source>
        <dbReference type="ARBA" id="ARBA00022448"/>
    </source>
</evidence>
<dbReference type="GO" id="GO:0046872">
    <property type="term" value="F:metal ion binding"/>
    <property type="evidence" value="ECO:0007669"/>
    <property type="project" value="UniProtKB-KW"/>
</dbReference>
<evidence type="ECO:0000256" key="12">
    <source>
        <dbReference type="ARBA" id="ARBA00022982"/>
    </source>
</evidence>
<dbReference type="Pfam" id="PF01127">
    <property type="entry name" value="Sdh_cyt"/>
    <property type="match status" value="1"/>
</dbReference>
<evidence type="ECO:0000256" key="1">
    <source>
        <dbReference type="ARBA" id="ARBA00001971"/>
    </source>
</evidence>
<accession>A0A4R8FNF1</accession>
<evidence type="ECO:0000256" key="3">
    <source>
        <dbReference type="ARBA" id="ARBA00004141"/>
    </source>
</evidence>
<comment type="subunit">
    <text evidence="5">Part of an enzyme complex containing four subunits: a flavoprotein, an iron-sulfur protein, plus two membrane-anchoring proteins, SdhC and SdhD.</text>
</comment>
<dbReference type="Proteomes" id="UP000295484">
    <property type="component" value="Unassembled WGS sequence"/>
</dbReference>
<dbReference type="SUPFAM" id="SSF81343">
    <property type="entry name" value="Fumarate reductase respiratory complex transmembrane subunits"/>
    <property type="match status" value="1"/>
</dbReference>
<gene>
    <name evidence="17" type="ORF">EV657_11935</name>
</gene>
<dbReference type="GO" id="GO:0016020">
    <property type="term" value="C:membrane"/>
    <property type="evidence" value="ECO:0007669"/>
    <property type="project" value="UniProtKB-SubCell"/>
</dbReference>
<evidence type="ECO:0000256" key="2">
    <source>
        <dbReference type="ARBA" id="ARBA00004050"/>
    </source>
</evidence>
<evidence type="ECO:0000313" key="18">
    <source>
        <dbReference type="Proteomes" id="UP000295484"/>
    </source>
</evidence>
<evidence type="ECO:0000256" key="15">
    <source>
        <dbReference type="ARBA" id="ARBA00023136"/>
    </source>
</evidence>
<dbReference type="InterPro" id="IPR034804">
    <property type="entry name" value="SQR/QFR_C/D"/>
</dbReference>
<feature type="transmembrane region" description="Helical" evidence="16">
    <location>
        <begin position="56"/>
        <end position="77"/>
    </location>
</feature>
<evidence type="ECO:0000256" key="10">
    <source>
        <dbReference type="ARBA" id="ARBA00022692"/>
    </source>
</evidence>
<organism evidence="17 18">
    <name type="scientific">Rhodovulum visakhapatnamense</name>
    <dbReference type="NCBI Taxonomy" id="364297"/>
    <lineage>
        <taxon>Bacteria</taxon>
        <taxon>Pseudomonadati</taxon>
        <taxon>Pseudomonadota</taxon>
        <taxon>Alphaproteobacteria</taxon>
        <taxon>Rhodobacterales</taxon>
        <taxon>Paracoccaceae</taxon>
        <taxon>Rhodovulum</taxon>
    </lineage>
</organism>
<keyword evidence="8" id="KW-0816">Tricarboxylic acid cycle</keyword>
<sequence length="123" mass="13553">MRYLTDRKRAEGLGASKAGTEHHWYMNVSGVGLTLLIPFFVFILGTSLGAPYEEVVATLSQPFPAVIVGLTIAAGMLHFRRGAQMMIEDYWGGMTRKVMLWTVICLSYLVIAAGLYAIVRIAI</sequence>
<evidence type="ECO:0000256" key="6">
    <source>
        <dbReference type="ARBA" id="ARBA00019425"/>
    </source>
</evidence>
<keyword evidence="9" id="KW-0349">Heme</keyword>
<evidence type="ECO:0000256" key="4">
    <source>
        <dbReference type="ARBA" id="ARBA00005163"/>
    </source>
</evidence>
<keyword evidence="14" id="KW-0408">Iron</keyword>
<name>A0A4R8FNF1_9RHOB</name>
<evidence type="ECO:0000256" key="5">
    <source>
        <dbReference type="ARBA" id="ARBA00011558"/>
    </source>
</evidence>
<evidence type="ECO:0000256" key="9">
    <source>
        <dbReference type="ARBA" id="ARBA00022617"/>
    </source>
</evidence>
<proteinExistence type="predicted"/>
<evidence type="ECO:0000256" key="14">
    <source>
        <dbReference type="ARBA" id="ARBA00023004"/>
    </source>
</evidence>
<comment type="cofactor">
    <cofactor evidence="1">
        <name>heme</name>
        <dbReference type="ChEBI" id="CHEBI:30413"/>
    </cofactor>
</comment>
<dbReference type="NCBIfam" id="TIGR02968">
    <property type="entry name" value="succ_dehyd_anc"/>
    <property type="match status" value="1"/>
</dbReference>
<evidence type="ECO:0000256" key="16">
    <source>
        <dbReference type="SAM" id="Phobius"/>
    </source>
</evidence>
<comment type="pathway">
    <text evidence="4">Carbohydrate metabolism; tricarboxylic acid cycle.</text>
</comment>
<dbReference type="InterPro" id="IPR000701">
    <property type="entry name" value="SuccDH_FuR_B_TM-su"/>
</dbReference>
<keyword evidence="10 16" id="KW-0812">Transmembrane</keyword>
<dbReference type="Gene3D" id="1.20.1300.10">
    <property type="entry name" value="Fumarate reductase/succinate dehydrogenase, transmembrane subunit"/>
    <property type="match status" value="1"/>
</dbReference>
<keyword evidence="13 16" id="KW-1133">Transmembrane helix</keyword>
<dbReference type="InterPro" id="IPR014312">
    <property type="entry name" value="Succ_DH_anchor"/>
</dbReference>
<feature type="transmembrane region" description="Helical" evidence="16">
    <location>
        <begin position="98"/>
        <end position="119"/>
    </location>
</feature>
<protein>
    <recommendedName>
        <fullName evidence="6">Succinate dehydrogenase hydrophobic membrane anchor subunit</fullName>
    </recommendedName>
</protein>